<dbReference type="GeneID" id="39849447"/>
<evidence type="ECO:0000313" key="2">
    <source>
        <dbReference type="Proteomes" id="UP000296706"/>
    </source>
</evidence>
<dbReference type="STRING" id="1457250.GCA_000755225_02133"/>
<dbReference type="SUPFAM" id="SSF55961">
    <property type="entry name" value="Bet v1-like"/>
    <property type="match status" value="1"/>
</dbReference>
<dbReference type="AlphaFoldDB" id="A0A4D6HI47"/>
<organism evidence="1 2">
    <name type="scientific">Halapricum salinum</name>
    <dbReference type="NCBI Taxonomy" id="1457250"/>
    <lineage>
        <taxon>Archaea</taxon>
        <taxon>Methanobacteriati</taxon>
        <taxon>Methanobacteriota</taxon>
        <taxon>Stenosarchaea group</taxon>
        <taxon>Halobacteria</taxon>
        <taxon>Halobacteriales</taxon>
        <taxon>Haloarculaceae</taxon>
        <taxon>Halapricum</taxon>
    </lineage>
</organism>
<dbReference type="Gene3D" id="3.30.530.20">
    <property type="match status" value="1"/>
</dbReference>
<proteinExistence type="predicted"/>
<dbReference type="OrthoDB" id="303611at2157"/>
<evidence type="ECO:0000313" key="1">
    <source>
        <dbReference type="EMBL" id="QCC52692.1"/>
    </source>
</evidence>
<dbReference type="InterPro" id="IPR019587">
    <property type="entry name" value="Polyketide_cyclase/dehydratase"/>
</dbReference>
<reference evidence="1 2" key="1">
    <citation type="journal article" date="2019" name="Nat. Commun.">
        <title>A new type of DNA phosphorothioation-based antiviral system in archaea.</title>
        <authorList>
            <person name="Xiong L."/>
            <person name="Liu S."/>
            <person name="Chen S."/>
            <person name="Xiao Y."/>
            <person name="Zhu B."/>
            <person name="Gao Y."/>
            <person name="Zhang Y."/>
            <person name="Chen B."/>
            <person name="Luo J."/>
            <person name="Deng Z."/>
            <person name="Chen X."/>
            <person name="Wang L."/>
            <person name="Chen S."/>
        </authorList>
    </citation>
    <scope>NUCLEOTIDE SEQUENCE [LARGE SCALE GENOMIC DNA]</scope>
    <source>
        <strain evidence="1 2">CBA1105</strain>
    </source>
</reference>
<dbReference type="RefSeq" id="WP_049993014.1">
    <property type="nucleotide sequence ID" value="NZ_CP031310.1"/>
</dbReference>
<dbReference type="KEGG" id="hsn:DV733_16270"/>
<sequence>MESITLSHVVDAPPSAVRDAIADVEPFMRAAGFDEVQLDGDRLAIAKAVGLLKISLSLRILDEPDAVLTYEQAEGIFESMITRYTVTDEDDGAEVTVRTEFALDVPGGSILDATVIKRQRRKEIEGQFDYLDEALA</sequence>
<dbReference type="Pfam" id="PF10604">
    <property type="entry name" value="Polyketide_cyc2"/>
    <property type="match status" value="1"/>
</dbReference>
<protein>
    <submittedName>
        <fullName evidence="1">SRPBCC family protein</fullName>
    </submittedName>
</protein>
<dbReference type="EMBL" id="CP031310">
    <property type="protein sequence ID" value="QCC52692.1"/>
    <property type="molecule type" value="Genomic_DNA"/>
</dbReference>
<dbReference type="InterPro" id="IPR023393">
    <property type="entry name" value="START-like_dom_sf"/>
</dbReference>
<keyword evidence="2" id="KW-1185">Reference proteome</keyword>
<dbReference type="Proteomes" id="UP000296706">
    <property type="component" value="Chromosome"/>
</dbReference>
<gene>
    <name evidence="1" type="ORF">DV733_16270</name>
</gene>
<accession>A0A4D6HI47</accession>
<name>A0A4D6HI47_9EURY</name>